<comment type="caution">
    <text evidence="2">The sequence shown here is derived from an EMBL/GenBank/DDBJ whole genome shotgun (WGS) entry which is preliminary data.</text>
</comment>
<dbReference type="PRINTS" id="PR00381">
    <property type="entry name" value="KINESINLIGHT"/>
</dbReference>
<dbReference type="InterPro" id="IPR002182">
    <property type="entry name" value="NB-ARC"/>
</dbReference>
<dbReference type="InterPro" id="IPR019734">
    <property type="entry name" value="TPR_rpt"/>
</dbReference>
<proteinExistence type="predicted"/>
<accession>A0A8H4R3Y1</accession>
<evidence type="ECO:0000313" key="3">
    <source>
        <dbReference type="Proteomes" id="UP000521872"/>
    </source>
</evidence>
<sequence>MSASAMKTPLLFGAKISTIEIKGPIDMFKSRYKYLIRVNQDGQKILEGESGSLLQEAGEFSIKWDTNKDLLFALSSTIKLSVHSKGFRGHDIGEFEGNVVDFVDNDSYFELVTKGKSTSVKLRVTITKLDAKTHTADYVKEVMTKVDGELAAMVTLNLLDPDNGGVKFVMGQILQSTKNIMDKVADAHPFLKVAWSALAFVYEAVEKTTLEDKAVHDLAKSLREMLGVASARADLLIVKDTTDVIAEMSLLALRIAQVIHEYSSTGIVGRTVRGNLSTSLRSRIKQYQADYRELMEQFRTRLGINVDVQVEKVYQMKTVGGGSEAQTSARLFRPIATTRFIGRQQEIGLLKAHFEIRDTTGARRRDTSGARRSLLVSGMGGIGKTQLCLQFVEDAVDNSTFSRVFYVDAATEESIASSFKGIFHNTSGLKSSGLSESPDSVLAWISRLEEDWLIMYDNAEDSVANYLPRGRRGNILMTSRNPGLARETGGVHIALNEMSEEDALALFKSSGCHQFLSPEDEQMGRKIVSSLSFIPLAVDLAGAYTASSTGFCDFHEYLQRLSVKRTEVFHPLEIANKTPYNNTIYGAWELSMKGLEDMAASSHARQEAAQSALAILQVFSFFHHSNIDENIFKRAAVAYHTDNAHENDFFHPPMLSSLSLKILQQDGTKNDWDNGYFRKGIQMLLSASLIKKSTVSERVVYSVHPLIHEWVRNKHISQNQTLAQDAHIIMLSSISFDDVLYQQTITPLLPHIKAYQQYTLDQILINQEYNDYIFERLQFFYKHTSLFREEENVLLITIEHRKQALGENMNTLYSMHDLALCLTNQGKLAEAEKMFSKVMALQTKILGDDHPSTLTSRHNLGTLYVDKGQWEEAKAIILPVVEARTRLFGEENMDTLNSMQGLALCLKNQGKLAEAEEMYSKVIALETKILGDDHPSTLTSRHNLGSLYADKCQWAEAKAIILPVVEARTRLFGEENMDTLNSMQGLALCLQNQGKVAEAEEMFSKVIALQTKILGDDHPSTLTSRGNLGSLYIAKGQWEEAKAIILPVVEARTRLFGEENMDTLNSMQGLALCLQNQGKVAEAEEMFSKVIALQTKILGDDHPSTLTSRHNLGSLYADKCQWAEAKAIILPVVEARTRIFGEENMGTLDSMQGLAVCLQKQGKVAEAEEMYSKVIALQTKILGDDHPSTLTSRGNLGSLYIAKGQWEEAKAILLPVVEARTRLFGEENMDTLDSMQGLAVCLQDQGKLAEAEEMYSKVIALETKILGDDHPSTLTSRHNLGSLYAEQGQWERAEVILIPVVEARTRLFGEENMDTLHSIHELALCLQDQGKLAEAEEMYSKVIALETKILGDDHPSTLTSRNNLGSLYAEQGQWERAEVILIPVVEARTRVLGNNHEHTLETCEWLEFVQRSRMASESNDNAKGIDDS</sequence>
<dbReference type="InterPro" id="IPR011990">
    <property type="entry name" value="TPR-like_helical_dom_sf"/>
</dbReference>
<dbReference type="EMBL" id="JAACJL010000004">
    <property type="protein sequence ID" value="KAF4621864.1"/>
    <property type="molecule type" value="Genomic_DNA"/>
</dbReference>
<dbReference type="InterPro" id="IPR053137">
    <property type="entry name" value="NLR-like"/>
</dbReference>
<dbReference type="Pfam" id="PF00931">
    <property type="entry name" value="NB-ARC"/>
    <property type="match status" value="1"/>
</dbReference>
<gene>
    <name evidence="2" type="ORF">D9613_012195</name>
</gene>
<dbReference type="PANTHER" id="PTHR46082">
    <property type="entry name" value="ATP/GTP-BINDING PROTEIN-RELATED"/>
    <property type="match status" value="1"/>
</dbReference>
<dbReference type="Gene3D" id="1.25.40.10">
    <property type="entry name" value="Tetratricopeptide repeat domain"/>
    <property type="match status" value="4"/>
</dbReference>
<evidence type="ECO:0000259" key="1">
    <source>
        <dbReference type="Pfam" id="PF00931"/>
    </source>
</evidence>
<dbReference type="Proteomes" id="UP000521872">
    <property type="component" value="Unassembled WGS sequence"/>
</dbReference>
<keyword evidence="3" id="KW-1185">Reference proteome</keyword>
<dbReference type="SUPFAM" id="SSF48452">
    <property type="entry name" value="TPR-like"/>
    <property type="match status" value="3"/>
</dbReference>
<name>A0A8H4R3Y1_9AGAR</name>
<feature type="domain" description="NB-ARC" evidence="1">
    <location>
        <begin position="373"/>
        <end position="513"/>
    </location>
</feature>
<dbReference type="InterPro" id="IPR027417">
    <property type="entry name" value="P-loop_NTPase"/>
</dbReference>
<dbReference type="PANTHER" id="PTHR46082:SF6">
    <property type="entry name" value="AAA+ ATPASE DOMAIN-CONTAINING PROTEIN-RELATED"/>
    <property type="match status" value="1"/>
</dbReference>
<dbReference type="Pfam" id="PF13424">
    <property type="entry name" value="TPR_12"/>
    <property type="match status" value="7"/>
</dbReference>
<dbReference type="SUPFAM" id="SSF52540">
    <property type="entry name" value="P-loop containing nucleoside triphosphate hydrolases"/>
    <property type="match status" value="1"/>
</dbReference>
<reference evidence="2 3" key="1">
    <citation type="submission" date="2019-12" db="EMBL/GenBank/DDBJ databases">
        <authorList>
            <person name="Floudas D."/>
            <person name="Bentzer J."/>
            <person name="Ahren D."/>
            <person name="Johansson T."/>
            <person name="Persson P."/>
            <person name="Tunlid A."/>
        </authorList>
    </citation>
    <scope>NUCLEOTIDE SEQUENCE [LARGE SCALE GENOMIC DNA]</scope>
    <source>
        <strain evidence="2 3">CBS 102.39</strain>
    </source>
</reference>
<evidence type="ECO:0000313" key="2">
    <source>
        <dbReference type="EMBL" id="KAF4621864.1"/>
    </source>
</evidence>
<organism evidence="2 3">
    <name type="scientific">Agrocybe pediades</name>
    <dbReference type="NCBI Taxonomy" id="84607"/>
    <lineage>
        <taxon>Eukaryota</taxon>
        <taxon>Fungi</taxon>
        <taxon>Dikarya</taxon>
        <taxon>Basidiomycota</taxon>
        <taxon>Agaricomycotina</taxon>
        <taxon>Agaricomycetes</taxon>
        <taxon>Agaricomycetidae</taxon>
        <taxon>Agaricales</taxon>
        <taxon>Agaricineae</taxon>
        <taxon>Strophariaceae</taxon>
        <taxon>Agrocybe</taxon>
    </lineage>
</organism>
<dbReference type="Gene3D" id="3.40.50.300">
    <property type="entry name" value="P-loop containing nucleotide triphosphate hydrolases"/>
    <property type="match status" value="1"/>
</dbReference>
<dbReference type="GO" id="GO:0043531">
    <property type="term" value="F:ADP binding"/>
    <property type="evidence" value="ECO:0007669"/>
    <property type="project" value="InterPro"/>
</dbReference>
<protein>
    <recommendedName>
        <fullName evidence="1">NB-ARC domain-containing protein</fullName>
    </recommendedName>
</protein>
<dbReference type="SMART" id="SM00028">
    <property type="entry name" value="TPR"/>
    <property type="match status" value="8"/>
</dbReference>